<keyword evidence="10" id="KW-1185">Reference proteome</keyword>
<comment type="function">
    <text evidence="6">Ubiquitin-binding protein that specifically recognizes and binds 'Lys-63'-linked ubiquitin. Does not bind 'Lys-48'-linked ubiquitin. Positively regulates the internalization of ligand-activated EGFR by binding to the Ub moiety of ubiquitinated EGFR at the cell membrane.</text>
</comment>
<dbReference type="InterPro" id="IPR002110">
    <property type="entry name" value="Ankyrin_rpt"/>
</dbReference>
<sequence>MSAKSRRETSFPIHCLVWHNEFGKLDQELATNKEELERKDPRGRTLLHLSVSLGHLESTRVLLNHGADASAENGQNWTVLHEATATGDPELLRIVLQYRDYQRHTRRTACTPEALQRLNDAPDFYVEMTWEFTSWVPLVSRVCPSDTYRVYKSGASVRIDTTLLGFDQMNWMRGSRSYVFKGEADRATVMEVDHDLEQVYSEQMEILTPPPDVGMMRPSERMIAARLTSPVMTTFLDTEKIAFERAKAGIWGWRSDKEENINSYPAKVFTANNVELLTKSRVEHMSETDKKQASSRTLKTPIHSFLGLAELEEAAAGKTVNGETTTTTDCYNPSHISPEEYFNDKLDLGSRDIGRPKEQTTKSQRFKASLWLCEKYPLDLQEQVLPIIDLMATSNAHFAKLRDFITLQLPSGFPIKIEIPLFHVVTALSLSSAHRDTTVPCSYRSIIVICTQRYHCSIDTTVPCSYRSIIVVCTQIPLFHCTVPSASLSIVTFGTASSDALMLPNVTRAFSTWNSGDVHRVEHIRDEDDELLQFAIQQSLLENGSENDQVTVWEALTNRRPSDTSPNQPNQTVPPSAYISYEERQLQRAIEASLHDTAAAAAAAPAATSVRSSDSDVVDISNGNTSENSESECSDDQLRIAMAMSQREADGAAARHKQEQAELELIIQLSLTEK</sequence>
<comment type="subcellular location">
    <subcellularLocation>
        <location evidence="1">Cell membrane</location>
    </subcellularLocation>
    <subcellularLocation>
        <location evidence="2">Late endosome</location>
    </subcellularLocation>
</comment>
<dbReference type="InterPro" id="IPR003903">
    <property type="entry name" value="UIM_dom"/>
</dbReference>
<evidence type="ECO:0000313" key="10">
    <source>
        <dbReference type="Proteomes" id="UP000695022"/>
    </source>
</evidence>
<dbReference type="InterPro" id="IPR036770">
    <property type="entry name" value="Ankyrin_rpt-contain_sf"/>
</dbReference>
<feature type="compositionally biased region" description="Low complexity" evidence="8">
    <location>
        <begin position="618"/>
        <end position="628"/>
    </location>
</feature>
<dbReference type="PROSITE" id="PS50297">
    <property type="entry name" value="ANK_REP_REGION"/>
    <property type="match status" value="1"/>
</dbReference>
<dbReference type="Proteomes" id="UP000695022">
    <property type="component" value="Unplaced"/>
</dbReference>
<dbReference type="InterPro" id="IPR021832">
    <property type="entry name" value="ANKRD13"/>
</dbReference>
<evidence type="ECO:0000256" key="2">
    <source>
        <dbReference type="ARBA" id="ARBA00004603"/>
    </source>
</evidence>
<evidence type="ECO:0000256" key="6">
    <source>
        <dbReference type="ARBA" id="ARBA00024956"/>
    </source>
</evidence>
<keyword evidence="5" id="KW-0472">Membrane</keyword>
<evidence type="ECO:0000256" key="1">
    <source>
        <dbReference type="ARBA" id="ARBA00004236"/>
    </source>
</evidence>
<dbReference type="SMART" id="SM00726">
    <property type="entry name" value="UIM"/>
    <property type="match status" value="3"/>
</dbReference>
<keyword evidence="7" id="KW-0040">ANK repeat</keyword>
<dbReference type="Pfam" id="PF11904">
    <property type="entry name" value="ANKRD13_C"/>
    <property type="match status" value="1"/>
</dbReference>
<dbReference type="Pfam" id="PF12796">
    <property type="entry name" value="Ank_2"/>
    <property type="match status" value="1"/>
</dbReference>
<gene>
    <name evidence="11" type="primary">LOC106814898</name>
</gene>
<protein>
    <submittedName>
        <fullName evidence="11">Ankyrin repeat domain-containing protein 13D-like</fullName>
    </submittedName>
</protein>
<keyword evidence="3" id="KW-1003">Cell membrane</keyword>
<evidence type="ECO:0000256" key="4">
    <source>
        <dbReference type="ARBA" id="ARBA00022737"/>
    </source>
</evidence>
<proteinExistence type="predicted"/>
<feature type="region of interest" description="Disordered" evidence="8">
    <location>
        <begin position="604"/>
        <end position="634"/>
    </location>
</feature>
<evidence type="ECO:0000259" key="9">
    <source>
        <dbReference type="Pfam" id="PF11904"/>
    </source>
</evidence>
<dbReference type="GeneID" id="106814898"/>
<dbReference type="PROSITE" id="PS50088">
    <property type="entry name" value="ANK_REPEAT"/>
    <property type="match status" value="1"/>
</dbReference>
<name>A0ABM1ERD9_PRICU</name>
<dbReference type="PANTHER" id="PTHR12447:SF31">
    <property type="entry name" value="LD31969P"/>
    <property type="match status" value="1"/>
</dbReference>
<keyword evidence="4" id="KW-0677">Repeat</keyword>
<dbReference type="InterPro" id="IPR055285">
    <property type="entry name" value="ANKRD13_C"/>
</dbReference>
<dbReference type="Pfam" id="PF23625">
    <property type="entry name" value="UIM_2"/>
    <property type="match status" value="4"/>
</dbReference>
<organism evidence="10 11">
    <name type="scientific">Priapulus caudatus</name>
    <name type="common">Priapulid worm</name>
    <dbReference type="NCBI Taxonomy" id="37621"/>
    <lineage>
        <taxon>Eukaryota</taxon>
        <taxon>Metazoa</taxon>
        <taxon>Ecdysozoa</taxon>
        <taxon>Scalidophora</taxon>
        <taxon>Priapulida</taxon>
        <taxon>Priapulimorpha</taxon>
        <taxon>Priapulimorphida</taxon>
        <taxon>Priapulidae</taxon>
        <taxon>Priapulus</taxon>
    </lineage>
</organism>
<dbReference type="PROSITE" id="PS50330">
    <property type="entry name" value="UIM"/>
    <property type="match status" value="1"/>
</dbReference>
<dbReference type="SUPFAM" id="SSF48403">
    <property type="entry name" value="Ankyrin repeat"/>
    <property type="match status" value="1"/>
</dbReference>
<evidence type="ECO:0000256" key="7">
    <source>
        <dbReference type="PROSITE-ProRule" id="PRU00023"/>
    </source>
</evidence>
<feature type="domain" description="Ankyrin repeat" evidence="9">
    <location>
        <begin position="158"/>
        <end position="428"/>
    </location>
</feature>
<dbReference type="RefSeq" id="XP_014674760.1">
    <property type="nucleotide sequence ID" value="XM_014819274.1"/>
</dbReference>
<evidence type="ECO:0000256" key="3">
    <source>
        <dbReference type="ARBA" id="ARBA00022475"/>
    </source>
</evidence>
<evidence type="ECO:0000256" key="8">
    <source>
        <dbReference type="SAM" id="MobiDB-lite"/>
    </source>
</evidence>
<dbReference type="PANTHER" id="PTHR12447">
    <property type="entry name" value="ANKYRIN REPEAT DOMAIN-CONTAINING PROTEIN 13"/>
    <property type="match status" value="1"/>
</dbReference>
<evidence type="ECO:0000313" key="11">
    <source>
        <dbReference type="RefSeq" id="XP_014674760.1"/>
    </source>
</evidence>
<dbReference type="SMART" id="SM00248">
    <property type="entry name" value="ANK"/>
    <property type="match status" value="2"/>
</dbReference>
<accession>A0ABM1ERD9</accession>
<feature type="repeat" description="ANK" evidence="7">
    <location>
        <begin position="42"/>
        <end position="74"/>
    </location>
</feature>
<reference evidence="11" key="1">
    <citation type="submission" date="2025-08" db="UniProtKB">
        <authorList>
            <consortium name="RefSeq"/>
        </authorList>
    </citation>
    <scope>IDENTIFICATION</scope>
</reference>
<evidence type="ECO:0000256" key="5">
    <source>
        <dbReference type="ARBA" id="ARBA00023136"/>
    </source>
</evidence>
<dbReference type="Gene3D" id="1.25.40.20">
    <property type="entry name" value="Ankyrin repeat-containing domain"/>
    <property type="match status" value="1"/>
</dbReference>